<comment type="caution">
    <text evidence="2">The sequence shown here is derived from an EMBL/GenBank/DDBJ whole genome shotgun (WGS) entry which is preliminary data.</text>
</comment>
<protein>
    <submittedName>
        <fullName evidence="2">Uncharacterized protein</fullName>
    </submittedName>
</protein>
<dbReference type="Proteomes" id="UP001239462">
    <property type="component" value="Unassembled WGS sequence"/>
</dbReference>
<name>A0ABT7PDY8_9BACT</name>
<sequence>MIQLEAAQFSNLTNAVQRTGSLTGGAVRGLPNDVVIDGLPGVQSYPSSIAEAQKEFELGRARTALERVRQLETSFNTVLSQWNGTVNMVISGAKQGHQAISAGKLNEVRNAQTRMQTLVGPAVKAFRDLITALEFEITLEGHQQGDDGESRDAGCDGPSIPSLPAPFDEGYEIQTQLRLEHDDNKKTRVVPQFQTRQFYLFATDDGGRVVRVDELRKSSLHVYDFSLAEHVDLSAKQIVTQIKRGTWELSRLR</sequence>
<keyword evidence="3" id="KW-1185">Reference proteome</keyword>
<evidence type="ECO:0000313" key="2">
    <source>
        <dbReference type="EMBL" id="MDM4014712.1"/>
    </source>
</evidence>
<reference evidence="2 3" key="1">
    <citation type="submission" date="2023-06" db="EMBL/GenBank/DDBJ databases">
        <title>Roseiconus lacunae JC819 isolated from Gulf of Mannar region, Tamil Nadu.</title>
        <authorList>
            <person name="Pk S."/>
            <person name="Ch S."/>
            <person name="Ch V.R."/>
        </authorList>
    </citation>
    <scope>NUCLEOTIDE SEQUENCE [LARGE SCALE GENOMIC DNA]</scope>
    <source>
        <strain evidence="2 3">JC819</strain>
    </source>
</reference>
<feature type="region of interest" description="Disordered" evidence="1">
    <location>
        <begin position="141"/>
        <end position="165"/>
    </location>
</feature>
<organism evidence="2 3">
    <name type="scientific">Roseiconus lacunae</name>
    <dbReference type="NCBI Taxonomy" id="2605694"/>
    <lineage>
        <taxon>Bacteria</taxon>
        <taxon>Pseudomonadati</taxon>
        <taxon>Planctomycetota</taxon>
        <taxon>Planctomycetia</taxon>
        <taxon>Pirellulales</taxon>
        <taxon>Pirellulaceae</taxon>
        <taxon>Roseiconus</taxon>
    </lineage>
</organism>
<evidence type="ECO:0000256" key="1">
    <source>
        <dbReference type="SAM" id="MobiDB-lite"/>
    </source>
</evidence>
<feature type="compositionally biased region" description="Basic and acidic residues" evidence="1">
    <location>
        <begin position="143"/>
        <end position="154"/>
    </location>
</feature>
<proteinExistence type="predicted"/>
<evidence type="ECO:0000313" key="3">
    <source>
        <dbReference type="Proteomes" id="UP001239462"/>
    </source>
</evidence>
<gene>
    <name evidence="2" type="ORF">QTN89_04665</name>
</gene>
<dbReference type="EMBL" id="JASZZN010000003">
    <property type="protein sequence ID" value="MDM4014712.1"/>
    <property type="molecule type" value="Genomic_DNA"/>
</dbReference>
<accession>A0ABT7PDY8</accession>
<dbReference type="RefSeq" id="WP_149496666.1">
    <property type="nucleotide sequence ID" value="NZ_CP141221.1"/>
</dbReference>